<dbReference type="CDD" id="cd02440">
    <property type="entry name" value="AdoMet_MTases"/>
    <property type="match status" value="1"/>
</dbReference>
<protein>
    <recommendedName>
        <fullName evidence="1">Methyltransferase domain-containing protein</fullName>
    </recommendedName>
</protein>
<comment type="caution">
    <text evidence="2">The sequence shown here is derived from an EMBL/GenBank/DDBJ whole genome shotgun (WGS) entry which is preliminary data.</text>
</comment>
<feature type="domain" description="Methyltransferase" evidence="1">
    <location>
        <begin position="54"/>
        <end position="149"/>
    </location>
</feature>
<evidence type="ECO:0000313" key="3">
    <source>
        <dbReference type="Proteomes" id="UP000051717"/>
    </source>
</evidence>
<reference evidence="2 3" key="1">
    <citation type="journal article" date="2015" name="Microbiome">
        <title>Genomic resolution of linkages in carbon, nitrogen, and sulfur cycling among widespread estuary sediment bacteria.</title>
        <authorList>
            <person name="Baker B.J."/>
            <person name="Lazar C.S."/>
            <person name="Teske A.P."/>
            <person name="Dick G.J."/>
        </authorList>
    </citation>
    <scope>NUCLEOTIDE SEQUENCE [LARGE SCALE GENOMIC DNA]</scope>
    <source>
        <strain evidence="2">SM23_40</strain>
    </source>
</reference>
<evidence type="ECO:0000259" key="1">
    <source>
        <dbReference type="Pfam" id="PF13649"/>
    </source>
</evidence>
<evidence type="ECO:0000313" key="2">
    <source>
        <dbReference type="EMBL" id="KPK68214.1"/>
    </source>
</evidence>
<sequence>MMTSGTGPFERIVRPIHWRYLGLLARCSNIPARHYVRWRLASIWATGMKPGDRILEMCCGRGETTRVIAEVVGSRSKVDAIDTWPEAIEIARRQSRLPYIEFLVRDASDTGFRSGTFDIVVIPHALHNMERDRWMTVLREARRVLREGGSVAIVEVDWPRSPLTRLYLCLWWWYWLPWRFQLRTRRDFLRRGVAVEVREAGFRNVTERRLYSGAVLVVKAEKLTAGAV</sequence>
<dbReference type="GO" id="GO:0008168">
    <property type="term" value="F:methyltransferase activity"/>
    <property type="evidence" value="ECO:0007669"/>
    <property type="project" value="TreeGrafter"/>
</dbReference>
<dbReference type="InterPro" id="IPR029063">
    <property type="entry name" value="SAM-dependent_MTases_sf"/>
</dbReference>
<dbReference type="Gene3D" id="3.40.50.150">
    <property type="entry name" value="Vaccinia Virus protein VP39"/>
    <property type="match status" value="1"/>
</dbReference>
<proteinExistence type="predicted"/>
<organism evidence="2 3">
    <name type="scientific">candidate division TA06 bacterium SM23_40</name>
    <dbReference type="NCBI Taxonomy" id="1703774"/>
    <lineage>
        <taxon>Bacteria</taxon>
        <taxon>Bacteria division TA06</taxon>
    </lineage>
</organism>
<dbReference type="AlphaFoldDB" id="A0A0S8G5N6"/>
<dbReference type="PANTHER" id="PTHR42912">
    <property type="entry name" value="METHYLTRANSFERASE"/>
    <property type="match status" value="1"/>
</dbReference>
<accession>A0A0S8G5N6</accession>
<dbReference type="SUPFAM" id="SSF53335">
    <property type="entry name" value="S-adenosyl-L-methionine-dependent methyltransferases"/>
    <property type="match status" value="1"/>
</dbReference>
<name>A0A0S8G5N6_UNCT6</name>
<dbReference type="InterPro" id="IPR050508">
    <property type="entry name" value="Methyltransf_Superfamily"/>
</dbReference>
<dbReference type="Proteomes" id="UP000051717">
    <property type="component" value="Unassembled WGS sequence"/>
</dbReference>
<gene>
    <name evidence="2" type="ORF">AMJ82_08810</name>
</gene>
<dbReference type="Pfam" id="PF13649">
    <property type="entry name" value="Methyltransf_25"/>
    <property type="match status" value="1"/>
</dbReference>
<dbReference type="InterPro" id="IPR041698">
    <property type="entry name" value="Methyltransf_25"/>
</dbReference>
<dbReference type="EMBL" id="LJUI01000085">
    <property type="protein sequence ID" value="KPK68214.1"/>
    <property type="molecule type" value="Genomic_DNA"/>
</dbReference>